<dbReference type="GO" id="GO:0005777">
    <property type="term" value="C:peroxisome"/>
    <property type="evidence" value="ECO:0007669"/>
    <property type="project" value="InterPro"/>
</dbReference>
<dbReference type="InterPro" id="IPR021139">
    <property type="entry name" value="NYN"/>
</dbReference>
<dbReference type="InterPro" id="IPR024768">
    <property type="entry name" value="Marf1"/>
</dbReference>
<keyword evidence="3" id="KW-1185">Reference proteome</keyword>
<evidence type="ECO:0000313" key="3">
    <source>
        <dbReference type="Proteomes" id="UP001187471"/>
    </source>
</evidence>
<feature type="domain" description="NYN" evidence="1">
    <location>
        <begin position="61"/>
        <end position="130"/>
    </location>
</feature>
<comment type="caution">
    <text evidence="2">The sequence shown here is derived from an EMBL/GenBank/DDBJ whole genome shotgun (WGS) entry which is preliminary data.</text>
</comment>
<name>A0AA88SAC3_9ASTE</name>
<dbReference type="PANTHER" id="PTHR14379">
    <property type="entry name" value="LIMKAIN B LKAP"/>
    <property type="match status" value="1"/>
</dbReference>
<dbReference type="GO" id="GO:0010468">
    <property type="term" value="P:regulation of gene expression"/>
    <property type="evidence" value="ECO:0007669"/>
    <property type="project" value="InterPro"/>
</dbReference>
<dbReference type="GO" id="GO:0004540">
    <property type="term" value="F:RNA nuclease activity"/>
    <property type="evidence" value="ECO:0007669"/>
    <property type="project" value="InterPro"/>
</dbReference>
<sequence>MKSVSSRTIISFISRSVNISKIPPNGHFQIAHFSTSPSQFHSLPSPSYPSRRHEEESRNVKVSVWWDFENCSLPFDMNAFRVAQSITAAIRANGIKGPIQITAFGDVFQLSRRNQEALSSTGINIAHIPHEGNIATVPIYKQQLKTWGTFPKPDLQPTDRPYKFPSMCLYPCDEPEKQRAAEEEVGRTVLIGLFS</sequence>
<protein>
    <recommendedName>
        <fullName evidence="1">NYN domain-containing protein</fullName>
    </recommendedName>
</protein>
<dbReference type="AlphaFoldDB" id="A0AA88SAC3"/>
<dbReference type="CDD" id="cd10910">
    <property type="entry name" value="PIN_limkain_b1_N_like"/>
    <property type="match status" value="1"/>
</dbReference>
<reference evidence="2" key="1">
    <citation type="submission" date="2022-12" db="EMBL/GenBank/DDBJ databases">
        <title>Draft genome assemblies for two species of Escallonia (Escalloniales).</title>
        <authorList>
            <person name="Chanderbali A."/>
            <person name="Dervinis C."/>
            <person name="Anghel I."/>
            <person name="Soltis D."/>
            <person name="Soltis P."/>
            <person name="Zapata F."/>
        </authorList>
    </citation>
    <scope>NUCLEOTIDE SEQUENCE</scope>
    <source>
        <strain evidence="2">UCBG92.1500</strain>
        <tissue evidence="2">Leaf</tissue>
    </source>
</reference>
<evidence type="ECO:0000259" key="1">
    <source>
        <dbReference type="Pfam" id="PF01936"/>
    </source>
</evidence>
<dbReference type="EMBL" id="JAVXUO010000098">
    <property type="protein sequence ID" value="KAK2995471.1"/>
    <property type="molecule type" value="Genomic_DNA"/>
</dbReference>
<dbReference type="PANTHER" id="PTHR14379:SF6">
    <property type="entry name" value="EMB|CAB71880.1"/>
    <property type="match status" value="1"/>
</dbReference>
<evidence type="ECO:0000313" key="2">
    <source>
        <dbReference type="EMBL" id="KAK2995471.1"/>
    </source>
</evidence>
<accession>A0AA88SAC3</accession>
<organism evidence="2 3">
    <name type="scientific">Escallonia rubra</name>
    <dbReference type="NCBI Taxonomy" id="112253"/>
    <lineage>
        <taxon>Eukaryota</taxon>
        <taxon>Viridiplantae</taxon>
        <taxon>Streptophyta</taxon>
        <taxon>Embryophyta</taxon>
        <taxon>Tracheophyta</taxon>
        <taxon>Spermatophyta</taxon>
        <taxon>Magnoliopsida</taxon>
        <taxon>eudicotyledons</taxon>
        <taxon>Gunneridae</taxon>
        <taxon>Pentapetalae</taxon>
        <taxon>asterids</taxon>
        <taxon>campanulids</taxon>
        <taxon>Escalloniales</taxon>
        <taxon>Escalloniaceae</taxon>
        <taxon>Escallonia</taxon>
    </lineage>
</organism>
<gene>
    <name evidence="2" type="ORF">RJ640_009996</name>
</gene>
<proteinExistence type="predicted"/>
<dbReference type="Pfam" id="PF01936">
    <property type="entry name" value="NYN"/>
    <property type="match status" value="1"/>
</dbReference>
<dbReference type="Proteomes" id="UP001187471">
    <property type="component" value="Unassembled WGS sequence"/>
</dbReference>